<dbReference type="SUPFAM" id="SSF82171">
    <property type="entry name" value="DPP6 N-terminal domain-like"/>
    <property type="match status" value="1"/>
</dbReference>
<dbReference type="Proteomes" id="UP000004198">
    <property type="component" value="Unassembled WGS sequence"/>
</dbReference>
<dbReference type="RefSeq" id="WP_007059776.1">
    <property type="nucleotide sequence ID" value="NZ_ACVI01000010.1"/>
</dbReference>
<evidence type="ECO:0000313" key="1">
    <source>
        <dbReference type="EMBL" id="EET88636.1"/>
    </source>
</evidence>
<sequence>MDKFDNNGDAINGVYTNRTFGALILNESGKIIQNLKLPKGRISSGSFTSDYILSPDGSKAAYIESNNEINNNNNNEKSDVSVKVIDTKTGDIKEIVKASSLNDKNEENDYITVKIKDKDGNIKEKKIKRVPCISNICWDSTGTALSFTYGNSSDVINKNNINTYVVTFDK</sequence>
<proteinExistence type="predicted"/>
<keyword evidence="2" id="KW-1185">Reference proteome</keyword>
<gene>
    <name evidence="1" type="ORF">CcarbDRAFT_0891</name>
</gene>
<comment type="caution">
    <text evidence="1">The sequence shown here is derived from an EMBL/GenBank/DDBJ whole genome shotgun (WGS) entry which is preliminary data.</text>
</comment>
<organism evidence="1 2">
    <name type="scientific">Clostridium carboxidivorans P7</name>
    <dbReference type="NCBI Taxonomy" id="536227"/>
    <lineage>
        <taxon>Bacteria</taxon>
        <taxon>Bacillati</taxon>
        <taxon>Bacillota</taxon>
        <taxon>Clostridia</taxon>
        <taxon>Eubacteriales</taxon>
        <taxon>Clostridiaceae</taxon>
        <taxon>Clostridium</taxon>
    </lineage>
</organism>
<dbReference type="EMBL" id="ACVI01000010">
    <property type="protein sequence ID" value="EET88636.1"/>
    <property type="molecule type" value="Genomic_DNA"/>
</dbReference>
<accession>C6PQ31</accession>
<dbReference type="AlphaFoldDB" id="C6PQ31"/>
<protein>
    <submittedName>
        <fullName evidence="1">Uncharacterized protein</fullName>
    </submittedName>
</protein>
<evidence type="ECO:0000313" key="2">
    <source>
        <dbReference type="Proteomes" id="UP000004198"/>
    </source>
</evidence>
<name>C6PQ31_9CLOT</name>
<reference evidence="1 2" key="1">
    <citation type="submission" date="2009-06" db="EMBL/GenBank/DDBJ databases">
        <title>The draft genome of Clostridium carboxidivorans P7.</title>
        <authorList>
            <consortium name="US DOE Joint Genome Institute (JGI-PGF)"/>
            <person name="Lucas S."/>
            <person name="Copeland A."/>
            <person name="Lapidus A."/>
            <person name="Glavina del Rio T."/>
            <person name="Tice H."/>
            <person name="Bruce D."/>
            <person name="Goodwin L."/>
            <person name="Pitluck S."/>
            <person name="Larimer F."/>
            <person name="Land M.L."/>
            <person name="Hauser L."/>
            <person name="Hemme C.L."/>
        </authorList>
    </citation>
    <scope>NUCLEOTIDE SEQUENCE [LARGE SCALE GENOMIC DNA]</scope>
    <source>
        <strain evidence="1 2">P7</strain>
    </source>
</reference>